<comment type="caution">
    <text evidence="1">The sequence shown here is derived from an EMBL/GenBank/DDBJ whole genome shotgun (WGS) entry which is preliminary data.</text>
</comment>
<dbReference type="Proteomes" id="UP000016511">
    <property type="component" value="Unassembled WGS sequence"/>
</dbReference>
<organism evidence="1 2">
    <name type="scientific">Aneurinibacillus aneurinilyticus ATCC 12856</name>
    <dbReference type="NCBI Taxonomy" id="649747"/>
    <lineage>
        <taxon>Bacteria</taxon>
        <taxon>Bacillati</taxon>
        <taxon>Bacillota</taxon>
        <taxon>Bacilli</taxon>
        <taxon>Bacillales</taxon>
        <taxon>Paenibacillaceae</taxon>
        <taxon>Aneurinibacillus group</taxon>
        <taxon>Aneurinibacillus</taxon>
    </lineage>
</organism>
<evidence type="ECO:0000313" key="1">
    <source>
        <dbReference type="EMBL" id="ERI09105.1"/>
    </source>
</evidence>
<keyword evidence="2" id="KW-1185">Reference proteome</keyword>
<protein>
    <submittedName>
        <fullName evidence="1">Uncharacterized protein</fullName>
    </submittedName>
</protein>
<dbReference type="EMBL" id="AWSJ01000169">
    <property type="protein sequence ID" value="ERI09105.1"/>
    <property type="molecule type" value="Genomic_DNA"/>
</dbReference>
<accession>U1X2A8</accession>
<name>U1X2A8_ANEAE</name>
<evidence type="ECO:0000313" key="2">
    <source>
        <dbReference type="Proteomes" id="UP000016511"/>
    </source>
</evidence>
<gene>
    <name evidence="1" type="ORF">HMPREF0083_02883</name>
</gene>
<dbReference type="HOGENOM" id="CLU_2696470_0_0_9"/>
<dbReference type="AlphaFoldDB" id="U1X2A8"/>
<proteinExistence type="predicted"/>
<reference evidence="1 2" key="1">
    <citation type="submission" date="2013-08" db="EMBL/GenBank/DDBJ databases">
        <authorList>
            <person name="Weinstock G."/>
            <person name="Sodergren E."/>
            <person name="Wylie T."/>
            <person name="Fulton L."/>
            <person name="Fulton R."/>
            <person name="Fronick C."/>
            <person name="O'Laughlin M."/>
            <person name="Godfrey J."/>
            <person name="Miner T."/>
            <person name="Herter B."/>
            <person name="Appelbaum E."/>
            <person name="Cordes M."/>
            <person name="Lek S."/>
            <person name="Wollam A."/>
            <person name="Pepin K.H."/>
            <person name="Palsikar V.B."/>
            <person name="Mitreva M."/>
            <person name="Wilson R.K."/>
        </authorList>
    </citation>
    <scope>NUCLEOTIDE SEQUENCE [LARGE SCALE GENOMIC DNA]</scope>
    <source>
        <strain evidence="1 2">ATCC 12856</strain>
    </source>
</reference>
<sequence length="73" mass="8652">MFLASGYNEEVFYFRYGDIILKGEVKGFFIPANSLLHVLMFYCSLDRNKKCGVRTRKCTDRHHTYNQKCLNSY</sequence>
<dbReference type="STRING" id="649747.HMPREF0083_02883"/>